<sequence>MPRKVSFRVVTSSFHLAFNLIYMVVSSWVPSLSVLCASYCCASFVSKLGCGEDVLRMEAKVDNHTIYPWAKKDIFQHVSVYNNWDQVRELRVKYVFT</sequence>
<protein>
    <submittedName>
        <fullName evidence="1">Uncharacterized protein</fullName>
    </submittedName>
</protein>
<comment type="caution">
    <text evidence="1">The sequence shown here is derived from an EMBL/GenBank/DDBJ whole genome shotgun (WGS) entry which is preliminary data.</text>
</comment>
<dbReference type="EMBL" id="JAYMYS010000005">
    <property type="protein sequence ID" value="KAK7391629.1"/>
    <property type="molecule type" value="Genomic_DNA"/>
</dbReference>
<organism evidence="1 2">
    <name type="scientific">Psophocarpus tetragonolobus</name>
    <name type="common">Winged bean</name>
    <name type="synonym">Dolichos tetragonolobus</name>
    <dbReference type="NCBI Taxonomy" id="3891"/>
    <lineage>
        <taxon>Eukaryota</taxon>
        <taxon>Viridiplantae</taxon>
        <taxon>Streptophyta</taxon>
        <taxon>Embryophyta</taxon>
        <taxon>Tracheophyta</taxon>
        <taxon>Spermatophyta</taxon>
        <taxon>Magnoliopsida</taxon>
        <taxon>eudicotyledons</taxon>
        <taxon>Gunneridae</taxon>
        <taxon>Pentapetalae</taxon>
        <taxon>rosids</taxon>
        <taxon>fabids</taxon>
        <taxon>Fabales</taxon>
        <taxon>Fabaceae</taxon>
        <taxon>Papilionoideae</taxon>
        <taxon>50 kb inversion clade</taxon>
        <taxon>NPAAA clade</taxon>
        <taxon>indigoferoid/millettioid clade</taxon>
        <taxon>Phaseoleae</taxon>
        <taxon>Psophocarpus</taxon>
    </lineage>
</organism>
<dbReference type="AlphaFoldDB" id="A0AAN9XGR7"/>
<gene>
    <name evidence="1" type="ORF">VNO78_20046</name>
</gene>
<evidence type="ECO:0000313" key="1">
    <source>
        <dbReference type="EMBL" id="KAK7391629.1"/>
    </source>
</evidence>
<reference evidence="1 2" key="1">
    <citation type="submission" date="2024-01" db="EMBL/GenBank/DDBJ databases">
        <title>The genomes of 5 underutilized Papilionoideae crops provide insights into root nodulation and disease resistanc.</title>
        <authorList>
            <person name="Jiang F."/>
        </authorList>
    </citation>
    <scope>NUCLEOTIDE SEQUENCE [LARGE SCALE GENOMIC DNA]</scope>
    <source>
        <strain evidence="1">DUOXIRENSHENG_FW03</strain>
        <tissue evidence="1">Leaves</tissue>
    </source>
</reference>
<accession>A0AAN9XGR7</accession>
<evidence type="ECO:0000313" key="2">
    <source>
        <dbReference type="Proteomes" id="UP001386955"/>
    </source>
</evidence>
<keyword evidence="2" id="KW-1185">Reference proteome</keyword>
<proteinExistence type="predicted"/>
<name>A0AAN9XGR7_PSOTE</name>
<dbReference type="Proteomes" id="UP001386955">
    <property type="component" value="Unassembled WGS sequence"/>
</dbReference>